<dbReference type="Gene3D" id="1.25.40.10">
    <property type="entry name" value="Tetratricopeptide repeat domain"/>
    <property type="match status" value="1"/>
</dbReference>
<evidence type="ECO:0000256" key="1">
    <source>
        <dbReference type="SAM" id="MobiDB-lite"/>
    </source>
</evidence>
<feature type="compositionally biased region" description="Polar residues" evidence="1">
    <location>
        <begin position="246"/>
        <end position="263"/>
    </location>
</feature>
<evidence type="ECO:0008006" key="4">
    <source>
        <dbReference type="Google" id="ProtNLM"/>
    </source>
</evidence>
<feature type="compositionally biased region" description="Low complexity" evidence="1">
    <location>
        <begin position="276"/>
        <end position="319"/>
    </location>
</feature>
<feature type="compositionally biased region" description="Basic and acidic residues" evidence="1">
    <location>
        <begin position="179"/>
        <end position="197"/>
    </location>
</feature>
<keyword evidence="3" id="KW-1185">Reference proteome</keyword>
<accession>A0ABY5BXU5</accession>
<evidence type="ECO:0000313" key="3">
    <source>
        <dbReference type="Proteomes" id="UP001056164"/>
    </source>
</evidence>
<dbReference type="EMBL" id="CP097121">
    <property type="protein sequence ID" value="USS90183.1"/>
    <property type="molecule type" value="Genomic_DNA"/>
</dbReference>
<feature type="region of interest" description="Disordered" evidence="1">
    <location>
        <begin position="179"/>
        <end position="213"/>
    </location>
</feature>
<dbReference type="RefSeq" id="WP_252794573.1">
    <property type="nucleotide sequence ID" value="NZ_CP097121.1"/>
</dbReference>
<name>A0ABY5BXU5_9LACO</name>
<protein>
    <recommendedName>
        <fullName evidence="4">Tetratricopeptide repeat protein</fullName>
    </recommendedName>
</protein>
<feature type="compositionally biased region" description="Polar residues" evidence="1">
    <location>
        <begin position="200"/>
        <end position="213"/>
    </location>
</feature>
<reference evidence="2" key="1">
    <citation type="submission" date="2022-05" db="EMBL/GenBank/DDBJ databases">
        <authorList>
            <person name="Oliphant S.A."/>
            <person name="Watson-Haigh N.S."/>
            <person name="Sumby K.M."/>
            <person name="Gardner J.M."/>
            <person name="Jiranek V."/>
        </authorList>
    </citation>
    <scope>NUCLEOTIDE SEQUENCE</scope>
    <source>
        <strain evidence="2">KI4_A6</strain>
    </source>
</reference>
<evidence type="ECO:0000313" key="2">
    <source>
        <dbReference type="EMBL" id="USS90183.1"/>
    </source>
</evidence>
<proteinExistence type="predicted"/>
<dbReference type="InterPro" id="IPR011990">
    <property type="entry name" value="TPR-like_helical_dom_sf"/>
</dbReference>
<dbReference type="Proteomes" id="UP001056164">
    <property type="component" value="Chromosome"/>
</dbReference>
<organism evidence="2 3">
    <name type="scientific">Fructilactobacillus carniphilus</name>
    <dbReference type="NCBI Taxonomy" id="2940297"/>
    <lineage>
        <taxon>Bacteria</taxon>
        <taxon>Bacillati</taxon>
        <taxon>Bacillota</taxon>
        <taxon>Bacilli</taxon>
        <taxon>Lactobacillales</taxon>
        <taxon>Lactobacillaceae</taxon>
        <taxon>Fructilactobacillus</taxon>
    </lineage>
</organism>
<feature type="region of interest" description="Disordered" evidence="1">
    <location>
        <begin position="230"/>
        <end position="327"/>
    </location>
</feature>
<feature type="compositionally biased region" description="Low complexity" evidence="1">
    <location>
        <begin position="230"/>
        <end position="245"/>
    </location>
</feature>
<sequence length="327" mass="35793">MKKWIWGIIIVVIVAVFGGWMYASHSNGTQAYASQLSDGKTALQDSNYSKAKDDFQAAVDKKPSSKEANALLNQTQHFIDGNTQMKDKQFKNAKKSYSAVKNEKDGSNVMVKRAEAKVKTTDEVIKNDGLFKKIYKEAVRQHNDKKYDASNQTLQGILTAHVINQSYYSDIKQQAKDLKKSNDKALKKMNTSEKKASAMDAQQSPEVTQAVNQVSSTQAAVKANAQSPNSAAAAVKKQNQAANNATGSQATGQTDPNSLNVYTNPGEYANRFVDPNTGQNQNTSNSSNVTNGANSGNQTTTNPNDYNTNNDPYNVYTNPGEYSNRFN</sequence>
<gene>
    <name evidence="2" type="ORF">M3M37_04890</name>
</gene>